<feature type="transmembrane region" description="Helical" evidence="1">
    <location>
        <begin position="314"/>
        <end position="331"/>
    </location>
</feature>
<keyword evidence="1" id="KW-0812">Transmembrane</keyword>
<sequence length="356" mass="40556">MYIPPPKAKSKDFLRLKAIAYALLIVVLPCCFFLYTCAPKSKLEKQIAHAPELFDQSSNEEIPDSQQLMIPASAFSGETLHIDDQGDILAQFKALPHWESPIMRVQNDFGQLFMHLDFAGIQNTRKDAEIYVLAVCHLGNHQTICPLNSAYPQERVYLNASTKDKTEYQTLSGSSGKSWYYYAKGYTAEYLISTPMQDVSFIAVASLPQDYQSKWIRLSTATHPILHTQTSYFFQSHHSKYYKFLLLLLPIIAGIMFMHYRGFESTQVLALGILSLIFFTLSTYIWDLHYLVISCLLMSIASVVYIYSNSYFRLIYLVGFLMLAGFSLQFYGGMNKEFLIKTGMPLLIGLALLFSK</sequence>
<evidence type="ECO:0000313" key="3">
    <source>
        <dbReference type="Proteomes" id="UP000293483"/>
    </source>
</evidence>
<dbReference type="AlphaFoldDB" id="A0A4Q7ATE0"/>
<dbReference type="Proteomes" id="UP000293483">
    <property type="component" value="Unassembled WGS sequence"/>
</dbReference>
<feature type="transmembrane region" description="Helical" evidence="1">
    <location>
        <begin position="18"/>
        <end position="38"/>
    </location>
</feature>
<protein>
    <submittedName>
        <fullName evidence="2">Uncharacterized protein</fullName>
    </submittedName>
</protein>
<feature type="transmembrane region" description="Helical" evidence="1">
    <location>
        <begin position="290"/>
        <end position="308"/>
    </location>
</feature>
<evidence type="ECO:0000256" key="1">
    <source>
        <dbReference type="SAM" id="Phobius"/>
    </source>
</evidence>
<keyword evidence="1" id="KW-1133">Transmembrane helix</keyword>
<evidence type="ECO:0000313" key="2">
    <source>
        <dbReference type="EMBL" id="RZG65577.1"/>
    </source>
</evidence>
<proteinExistence type="predicted"/>
<feature type="transmembrane region" description="Helical" evidence="1">
    <location>
        <begin position="338"/>
        <end position="355"/>
    </location>
</feature>
<gene>
    <name evidence="2" type="ORF">EXE25_13565</name>
</gene>
<feature type="transmembrane region" description="Helical" evidence="1">
    <location>
        <begin position="241"/>
        <end position="260"/>
    </location>
</feature>
<organism evidence="2 3">
    <name type="scientific">Acinetobacter bouvetii</name>
    <dbReference type="NCBI Taxonomy" id="202951"/>
    <lineage>
        <taxon>Bacteria</taxon>
        <taxon>Pseudomonadati</taxon>
        <taxon>Pseudomonadota</taxon>
        <taxon>Gammaproteobacteria</taxon>
        <taxon>Moraxellales</taxon>
        <taxon>Moraxellaceae</taxon>
        <taxon>Acinetobacter</taxon>
    </lineage>
</organism>
<accession>A0A4Q7ATE0</accession>
<dbReference type="RefSeq" id="WP_130147166.1">
    <property type="nucleotide sequence ID" value="NZ_SGSU01000015.1"/>
</dbReference>
<dbReference type="EMBL" id="SGSU01000015">
    <property type="protein sequence ID" value="RZG65577.1"/>
    <property type="molecule type" value="Genomic_DNA"/>
</dbReference>
<feature type="transmembrane region" description="Helical" evidence="1">
    <location>
        <begin position="266"/>
        <end position="285"/>
    </location>
</feature>
<reference evidence="2 3" key="1">
    <citation type="submission" date="2019-02" db="EMBL/GenBank/DDBJ databases">
        <title>The Batch Genome Submission of Acinetobacter spp. strains.</title>
        <authorList>
            <person name="Qin J."/>
            <person name="Hu Y."/>
            <person name="Ye H."/>
            <person name="Wei L."/>
            <person name="Feng Y."/>
            <person name="Zong Z."/>
        </authorList>
    </citation>
    <scope>NUCLEOTIDE SEQUENCE [LARGE SCALE GENOMIC DNA]</scope>
    <source>
        <strain evidence="2 3">WCHABo060081</strain>
    </source>
</reference>
<keyword evidence="1" id="KW-0472">Membrane</keyword>
<name>A0A4Q7ATE0_9GAMM</name>
<comment type="caution">
    <text evidence="2">The sequence shown here is derived from an EMBL/GenBank/DDBJ whole genome shotgun (WGS) entry which is preliminary data.</text>
</comment>